<dbReference type="OrthoDB" id="6252103at2759"/>
<evidence type="ECO:0000256" key="1">
    <source>
        <dbReference type="ARBA" id="ARBA00000900"/>
    </source>
</evidence>
<sequence>MWSEEDKSIELNRNKTLSKFPSFFPERVSPKVLTNQTNLKNLEISQNNNDHDKLSDYYSSSDSEAEQKEKAKKVALFESRQRRKQSHLAEESSSSPDPLMEDVESVPGGGKHTPPKDFVCPITTHVFEDPVTLETGQTYERRAIQEWLDRGNSTCPITRQKLQSCKLPKTNYVLKRLIASWREQNPSPVLNHSQVIRSVSPNSVISQATIDGTMSELRVAITNLCTSEILREAEKAVLKIERFWQDRNMEPEIQSMLVKPPAINGFVEILFNSMDTQVLRATLRLLTELGLRDDNVIQTLTRVDSDVECIVELFKKGLEEAVVLVRVLKPLARSLIEMDLVDYLLEFLSNKEDYDSAKTACVILLGYILQSSSEESSVKIVRSVVSTKAIEKIIVSLKAEQVEERIAAVSILLRCILEDGKCRNIIAEKVELASVVEMFVGVNDAERFEIVHFLSELVKLNRRNLNEQILHILKDEGTFSTMHTLLVYLQNAPPDQSPIVAGLLLQLDLLDEPRKMSIYREEAMDSLITCLRNSEFPVAQISAAETVLSLQGRFSYSGKSLSRAILLKRAGLDRNYTAFIRKDQRRHNISADAQQTMEDEKAAEEWERKVAFVLVSHEFGLVFEALAEGLKSKYEELHTICFMTATWLVYMLSILPDTGIRGAARLCLLDHFISIFKSVNNTEDKALSMLALNSFIRDPEGMQDLAGHMKGILKGLRELKKSSAMAFEMLKALSEEHDNSADIWNHKELSQTDCSINGEVLAITCFKGKIFSGHSDGTIKVWTSGNSELHLIQEVREHTKPVTSLAVLHSSEKLYSGSLDRTVKMWSVNEEGIYCEQVHEMKDQINNLVIANSVACYIAQGAGVKVHSWNGSSKLVNQNKYAKCLALVQGKLYCGCHDSSIQEVDLATGTLGNIQSGSKKLLGKANPIYALQVHDGLIYAAASAPSLDGANVKIWSTSNYSMVGSLPSTSEVRTIAVSSELIYLGCKVGIIEVWCKNKYSRVETLQTRSNTRILCMALDTNEDMLVIGTSDGRIQTWGLS</sequence>
<dbReference type="Proteomes" id="UP000231279">
    <property type="component" value="Unassembled WGS sequence"/>
</dbReference>
<dbReference type="PROSITE" id="PS50294">
    <property type="entry name" value="WD_REPEATS_REGION"/>
    <property type="match status" value="2"/>
</dbReference>
<keyword evidence="9" id="KW-1185">Reference proteome</keyword>
<evidence type="ECO:0000313" key="9">
    <source>
        <dbReference type="Proteomes" id="UP000231279"/>
    </source>
</evidence>
<organism evidence="8 9">
    <name type="scientific">Handroanthus impetiginosus</name>
    <dbReference type="NCBI Taxonomy" id="429701"/>
    <lineage>
        <taxon>Eukaryota</taxon>
        <taxon>Viridiplantae</taxon>
        <taxon>Streptophyta</taxon>
        <taxon>Embryophyta</taxon>
        <taxon>Tracheophyta</taxon>
        <taxon>Spermatophyta</taxon>
        <taxon>Magnoliopsida</taxon>
        <taxon>eudicotyledons</taxon>
        <taxon>Gunneridae</taxon>
        <taxon>Pentapetalae</taxon>
        <taxon>asterids</taxon>
        <taxon>lamiids</taxon>
        <taxon>Lamiales</taxon>
        <taxon>Bignoniaceae</taxon>
        <taxon>Crescentiina</taxon>
        <taxon>Tabebuia alliance</taxon>
        <taxon>Handroanthus</taxon>
    </lineage>
</organism>
<evidence type="ECO:0000313" key="8">
    <source>
        <dbReference type="EMBL" id="PIN12300.1"/>
    </source>
</evidence>
<evidence type="ECO:0000256" key="2">
    <source>
        <dbReference type="ARBA" id="ARBA00004906"/>
    </source>
</evidence>
<dbReference type="EC" id="2.3.2.27" evidence="3"/>
<dbReference type="InterPro" id="IPR036322">
    <property type="entry name" value="WD40_repeat_dom_sf"/>
</dbReference>
<evidence type="ECO:0000256" key="3">
    <source>
        <dbReference type="ARBA" id="ARBA00012483"/>
    </source>
</evidence>
<dbReference type="SUPFAM" id="SSF50978">
    <property type="entry name" value="WD40 repeat-like"/>
    <property type="match status" value="1"/>
</dbReference>
<accession>A0A2G9H4R7</accession>
<evidence type="ECO:0000256" key="6">
    <source>
        <dbReference type="SAM" id="MobiDB-lite"/>
    </source>
</evidence>
<feature type="repeat" description="WD" evidence="5">
    <location>
        <begin position="1006"/>
        <end position="1040"/>
    </location>
</feature>
<feature type="domain" description="U-box" evidence="7">
    <location>
        <begin position="113"/>
        <end position="188"/>
    </location>
</feature>
<dbReference type="Gene3D" id="3.30.40.10">
    <property type="entry name" value="Zinc/RING finger domain, C3HC4 (zinc finger)"/>
    <property type="match status" value="1"/>
</dbReference>
<evidence type="ECO:0000256" key="5">
    <source>
        <dbReference type="PROSITE-ProRule" id="PRU00221"/>
    </source>
</evidence>
<dbReference type="Pfam" id="PF00400">
    <property type="entry name" value="WD40"/>
    <property type="match status" value="1"/>
</dbReference>
<reference evidence="9" key="1">
    <citation type="journal article" date="2018" name="Gigascience">
        <title>Genome assembly of the Pink Ipe (Handroanthus impetiginosus, Bignoniaceae), a highly valued, ecologically keystone Neotropical timber forest tree.</title>
        <authorList>
            <person name="Silva-Junior O.B."/>
            <person name="Grattapaglia D."/>
            <person name="Novaes E."/>
            <person name="Collevatti R.G."/>
        </authorList>
    </citation>
    <scope>NUCLEOTIDE SEQUENCE [LARGE SCALE GENOMIC DNA]</scope>
    <source>
        <strain evidence="9">cv. UFG-1</strain>
    </source>
</reference>
<proteinExistence type="predicted"/>
<dbReference type="Gene3D" id="2.130.10.10">
    <property type="entry name" value="YVTN repeat-like/Quinoprotein amine dehydrogenase"/>
    <property type="match status" value="2"/>
</dbReference>
<comment type="caution">
    <text evidence="8">The sequence shown here is derived from an EMBL/GenBank/DDBJ whole genome shotgun (WGS) entry which is preliminary data.</text>
</comment>
<dbReference type="Pfam" id="PF04564">
    <property type="entry name" value="U-box"/>
    <property type="match status" value="1"/>
</dbReference>
<dbReference type="SMART" id="SM00320">
    <property type="entry name" value="WD40"/>
    <property type="match status" value="4"/>
</dbReference>
<feature type="repeat" description="WD" evidence="5">
    <location>
        <begin position="795"/>
        <end position="829"/>
    </location>
</feature>
<dbReference type="SMART" id="SM00504">
    <property type="entry name" value="Ubox"/>
    <property type="match status" value="1"/>
</dbReference>
<dbReference type="STRING" id="429701.A0A2G9H4R7"/>
<dbReference type="InterPro" id="IPR056514">
    <property type="entry name" value="ARM_LIN_2nd"/>
</dbReference>
<dbReference type="InterPro" id="IPR045210">
    <property type="entry name" value="RING-Ubox_PUB"/>
</dbReference>
<dbReference type="InterPro" id="IPR016024">
    <property type="entry name" value="ARM-type_fold"/>
</dbReference>
<feature type="compositionally biased region" description="Polar residues" evidence="6">
    <location>
        <begin position="36"/>
        <end position="48"/>
    </location>
</feature>
<keyword evidence="5" id="KW-0853">WD repeat</keyword>
<dbReference type="PROSITE" id="PS50082">
    <property type="entry name" value="WD_REPEATS_2"/>
    <property type="match status" value="2"/>
</dbReference>
<evidence type="ECO:0000256" key="4">
    <source>
        <dbReference type="ARBA" id="ARBA00022679"/>
    </source>
</evidence>
<evidence type="ECO:0000259" key="7">
    <source>
        <dbReference type="PROSITE" id="PS51698"/>
    </source>
</evidence>
<dbReference type="GO" id="GO:0016567">
    <property type="term" value="P:protein ubiquitination"/>
    <property type="evidence" value="ECO:0007669"/>
    <property type="project" value="UniProtKB-UniPathway"/>
</dbReference>
<dbReference type="InterPro" id="IPR003613">
    <property type="entry name" value="Ubox_domain"/>
</dbReference>
<comment type="pathway">
    <text evidence="2">Protein modification; protein ubiquitination.</text>
</comment>
<dbReference type="SUPFAM" id="SSF57850">
    <property type="entry name" value="RING/U-box"/>
    <property type="match status" value="1"/>
</dbReference>
<dbReference type="CDD" id="cd16664">
    <property type="entry name" value="RING-Ubox_PUB"/>
    <property type="match status" value="1"/>
</dbReference>
<comment type="catalytic activity">
    <reaction evidence="1">
        <text>S-ubiquitinyl-[E2 ubiquitin-conjugating enzyme]-L-cysteine + [acceptor protein]-L-lysine = [E2 ubiquitin-conjugating enzyme]-L-cysteine + N(6)-ubiquitinyl-[acceptor protein]-L-lysine.</text>
        <dbReference type="EC" id="2.3.2.27"/>
    </reaction>
</comment>
<dbReference type="InterPro" id="IPR001680">
    <property type="entry name" value="WD40_rpt"/>
</dbReference>
<dbReference type="InterPro" id="IPR015943">
    <property type="entry name" value="WD40/YVTN_repeat-like_dom_sf"/>
</dbReference>
<dbReference type="PANTHER" id="PTHR47446:SF2">
    <property type="entry name" value="RING-TYPE E3 UBIQUITIN TRANSFERASE"/>
    <property type="match status" value="1"/>
</dbReference>
<dbReference type="SUPFAM" id="SSF48371">
    <property type="entry name" value="ARM repeat"/>
    <property type="match status" value="1"/>
</dbReference>
<dbReference type="Pfam" id="PF23654">
    <property type="entry name" value="ARM_LIN_2nd"/>
    <property type="match status" value="1"/>
</dbReference>
<dbReference type="PANTHER" id="PTHR47446">
    <property type="entry name" value="RING-TYPE E3 UBIQUITIN TRANSFERASE"/>
    <property type="match status" value="1"/>
</dbReference>
<keyword evidence="4" id="KW-0808">Transferase</keyword>
<dbReference type="InterPro" id="IPR052858">
    <property type="entry name" value="E3_ubiquitin-ligase_LIN"/>
</dbReference>
<dbReference type="GO" id="GO:0061630">
    <property type="term" value="F:ubiquitin protein ligase activity"/>
    <property type="evidence" value="ECO:0007669"/>
    <property type="project" value="UniProtKB-EC"/>
</dbReference>
<dbReference type="InterPro" id="IPR055566">
    <property type="entry name" value="ARM_LIN"/>
</dbReference>
<dbReference type="PROSITE" id="PS51698">
    <property type="entry name" value="U_BOX"/>
    <property type="match status" value="1"/>
</dbReference>
<dbReference type="Pfam" id="PF23628">
    <property type="entry name" value="ARM_LIN_C"/>
    <property type="match status" value="1"/>
</dbReference>
<dbReference type="Gene3D" id="1.25.10.10">
    <property type="entry name" value="Leucine-rich Repeat Variant"/>
    <property type="match status" value="1"/>
</dbReference>
<dbReference type="InterPro" id="IPR013083">
    <property type="entry name" value="Znf_RING/FYVE/PHD"/>
</dbReference>
<protein>
    <recommendedName>
        <fullName evidence="3">RING-type E3 ubiquitin transferase</fullName>
        <ecNumber evidence="3">2.3.2.27</ecNumber>
    </recommendedName>
</protein>
<name>A0A2G9H4R7_9LAMI</name>
<dbReference type="AlphaFoldDB" id="A0A2G9H4R7"/>
<dbReference type="EMBL" id="NKXS01002727">
    <property type="protein sequence ID" value="PIN12300.1"/>
    <property type="molecule type" value="Genomic_DNA"/>
</dbReference>
<dbReference type="UniPathway" id="UPA00143"/>
<dbReference type="InterPro" id="IPR011989">
    <property type="entry name" value="ARM-like"/>
</dbReference>
<gene>
    <name evidence="8" type="ORF">CDL12_15095</name>
</gene>
<feature type="region of interest" description="Disordered" evidence="6">
    <location>
        <begin position="36"/>
        <end position="116"/>
    </location>
</feature>